<evidence type="ECO:0000313" key="2">
    <source>
        <dbReference type="Proteomes" id="UP000305095"/>
    </source>
</evidence>
<reference evidence="1 2" key="1">
    <citation type="submission" date="2019-05" db="EMBL/GenBank/DDBJ databases">
        <title>Draft Genome of Bradyrhizobium elkanii strain SEMIA 938, Used in Commercial Inoculants for Lupinus spp. in Brazil.</title>
        <authorList>
            <person name="Hungria M."/>
            <person name="Delamuta J.R.M."/>
            <person name="Ribeiro R.A."/>
            <person name="Nogueira M.A."/>
        </authorList>
    </citation>
    <scope>NUCLEOTIDE SEQUENCE [LARGE SCALE GENOMIC DNA]</scope>
    <source>
        <strain evidence="1 2">Semia 938</strain>
    </source>
</reference>
<comment type="caution">
    <text evidence="1">The sequence shown here is derived from an EMBL/GenBank/DDBJ whole genome shotgun (WGS) entry which is preliminary data.</text>
</comment>
<dbReference type="Proteomes" id="UP000305095">
    <property type="component" value="Unassembled WGS sequence"/>
</dbReference>
<accession>A0A4U6RRZ0</accession>
<protein>
    <submittedName>
        <fullName evidence="1">Uncharacterized protein</fullName>
    </submittedName>
</protein>
<organism evidence="1 2">
    <name type="scientific">Bradyrhizobium elkanii</name>
    <dbReference type="NCBI Taxonomy" id="29448"/>
    <lineage>
        <taxon>Bacteria</taxon>
        <taxon>Pseudomonadati</taxon>
        <taxon>Pseudomonadota</taxon>
        <taxon>Alphaproteobacteria</taxon>
        <taxon>Hyphomicrobiales</taxon>
        <taxon>Nitrobacteraceae</taxon>
        <taxon>Bradyrhizobium</taxon>
    </lineage>
</organism>
<evidence type="ECO:0000313" key="1">
    <source>
        <dbReference type="EMBL" id="TKV77504.1"/>
    </source>
</evidence>
<dbReference type="RefSeq" id="WP_137482538.1">
    <property type="nucleotide sequence ID" value="NZ_SZZP01000023.1"/>
</dbReference>
<sequence length="136" mass="14311">MSTYVTGFTRDAKSQNIVEFASDLAPDTWISIPRGLIENIKELPGKAAQGAYIRVGIRLAEPTSPEGKVFAALTDGLNTAIVSLSRKVAPALDSTGKATHASDACIRCLEACKLIVLSPDDPFAQITCMLGCAACP</sequence>
<proteinExistence type="predicted"/>
<name>A0A4U6RRZ0_BRAEL</name>
<dbReference type="EMBL" id="SZZP01000023">
    <property type="protein sequence ID" value="TKV77504.1"/>
    <property type="molecule type" value="Genomic_DNA"/>
</dbReference>
<dbReference type="AlphaFoldDB" id="A0A4U6RRZ0"/>
<gene>
    <name evidence="1" type="ORF">FDV58_31140</name>
</gene>